<comment type="subunit">
    <text evidence="18">Oligomer of 12 subunits arranged in the form of two hexagons.</text>
</comment>
<evidence type="ECO:0000256" key="1">
    <source>
        <dbReference type="ARBA" id="ARBA00004496"/>
    </source>
</evidence>
<feature type="domain" description="GS beta-grasp" evidence="20">
    <location>
        <begin position="18"/>
        <end position="104"/>
    </location>
</feature>
<evidence type="ECO:0000256" key="7">
    <source>
        <dbReference type="ARBA" id="ARBA00022723"/>
    </source>
</evidence>
<evidence type="ECO:0000256" key="16">
    <source>
        <dbReference type="PROSITE-ProRule" id="PRU01330"/>
    </source>
</evidence>
<dbReference type="PANTHER" id="PTHR43785">
    <property type="entry name" value="GAMMA-GLUTAMYLPUTRESCINE SYNTHETASE"/>
    <property type="match status" value="1"/>
</dbReference>
<feature type="binding site" evidence="14">
    <location>
        <position position="193"/>
    </location>
    <ligand>
        <name>Mg(2+)</name>
        <dbReference type="ChEBI" id="CHEBI:18420"/>
        <label>1</label>
    </ligand>
</feature>
<keyword evidence="5 18" id="KW-0963">Cytoplasm</keyword>
<feature type="binding site" evidence="12">
    <location>
        <begin position="244"/>
        <end position="245"/>
    </location>
    <ligand>
        <name>L-glutamate</name>
        <dbReference type="ChEBI" id="CHEBI:29985"/>
    </ligand>
</feature>
<feature type="binding site" evidence="12">
    <location>
        <position position="339"/>
    </location>
    <ligand>
        <name>L-glutamate</name>
        <dbReference type="ChEBI" id="CHEBI:29985"/>
    </ligand>
</feature>
<dbReference type="GO" id="GO:0046872">
    <property type="term" value="F:metal ion binding"/>
    <property type="evidence" value="ECO:0007669"/>
    <property type="project" value="UniProtKB-KW"/>
</dbReference>
<comment type="catalytic activity">
    <reaction evidence="11 19">
        <text>L-glutamate + NH4(+) + ATP = L-glutamine + ADP + phosphate + H(+)</text>
        <dbReference type="Rhea" id="RHEA:16169"/>
        <dbReference type="ChEBI" id="CHEBI:15378"/>
        <dbReference type="ChEBI" id="CHEBI:28938"/>
        <dbReference type="ChEBI" id="CHEBI:29985"/>
        <dbReference type="ChEBI" id="CHEBI:30616"/>
        <dbReference type="ChEBI" id="CHEBI:43474"/>
        <dbReference type="ChEBI" id="CHEBI:58359"/>
        <dbReference type="ChEBI" id="CHEBI:456216"/>
        <dbReference type="EC" id="6.3.1.2"/>
    </reaction>
</comment>
<proteinExistence type="inferred from homology"/>
<evidence type="ECO:0000256" key="14">
    <source>
        <dbReference type="PIRSR" id="PIRSR604809-3"/>
    </source>
</evidence>
<dbReference type="Pfam" id="PF03951">
    <property type="entry name" value="Gln-synt_N"/>
    <property type="match status" value="1"/>
</dbReference>
<dbReference type="PANTHER" id="PTHR43785:SF12">
    <property type="entry name" value="TYPE-1 GLUTAMINE SYNTHETASE 2"/>
    <property type="match status" value="1"/>
</dbReference>
<dbReference type="InterPro" id="IPR027303">
    <property type="entry name" value="Gln_synth_gly_rich_site"/>
</dbReference>
<evidence type="ECO:0000256" key="6">
    <source>
        <dbReference type="ARBA" id="ARBA00022598"/>
    </source>
</evidence>
<feature type="binding site" evidence="12">
    <location>
        <position position="320"/>
    </location>
    <ligand>
        <name>L-glutamate</name>
        <dbReference type="ChEBI" id="CHEBI:29985"/>
    </ligand>
</feature>
<dbReference type="InterPro" id="IPR008147">
    <property type="entry name" value="Gln_synt_N"/>
</dbReference>
<dbReference type="InterPro" id="IPR001637">
    <property type="entry name" value="Gln_synth_I_adenylation_site"/>
</dbReference>
<feature type="binding site" evidence="14">
    <location>
        <position position="137"/>
    </location>
    <ligand>
        <name>Mg(2+)</name>
        <dbReference type="ChEBI" id="CHEBI:18420"/>
        <label>1</label>
    </ligand>
</feature>
<evidence type="ECO:0000256" key="3">
    <source>
        <dbReference type="ARBA" id="ARBA00012937"/>
    </source>
</evidence>
<dbReference type="OrthoDB" id="9807095at2"/>
<reference evidence="23" key="1">
    <citation type="submission" date="2016-10" db="EMBL/GenBank/DDBJ databases">
        <authorList>
            <person name="Varghese N."/>
            <person name="Submissions S."/>
        </authorList>
    </citation>
    <scope>NUCLEOTIDE SEQUENCE [LARGE SCALE GENOMIC DNA]</scope>
    <source>
        <strain evidence="23">DSM 20403</strain>
    </source>
</reference>
<dbReference type="RefSeq" id="WP_046922670.1">
    <property type="nucleotide sequence ID" value="NZ_AYYL01000049.1"/>
</dbReference>
<protein>
    <recommendedName>
        <fullName evidence="4 19">Glutamine synthetase</fullName>
        <ecNumber evidence="3 19">6.3.1.2</ecNumber>
    </recommendedName>
</protein>
<dbReference type="Pfam" id="PF00120">
    <property type="entry name" value="Gln-synt_C"/>
    <property type="match status" value="1"/>
</dbReference>
<evidence type="ECO:0000256" key="18">
    <source>
        <dbReference type="RuleBase" id="RU000387"/>
    </source>
</evidence>
<dbReference type="GO" id="GO:0004356">
    <property type="term" value="F:glutamine synthetase activity"/>
    <property type="evidence" value="ECO:0007669"/>
    <property type="project" value="UniProtKB-EC"/>
</dbReference>
<dbReference type="AlphaFoldDB" id="A0A1I2T0J4"/>
<dbReference type="FunFam" id="3.30.590.10:FF:000003">
    <property type="entry name" value="Glutamine synthetase 2"/>
    <property type="match status" value="1"/>
</dbReference>
<dbReference type="InterPro" id="IPR036651">
    <property type="entry name" value="Gln_synt_N_sf"/>
</dbReference>
<keyword evidence="9 13" id="KW-0067">ATP-binding</keyword>
<evidence type="ECO:0000256" key="12">
    <source>
        <dbReference type="PIRSR" id="PIRSR604809-1"/>
    </source>
</evidence>
<evidence type="ECO:0000256" key="4">
    <source>
        <dbReference type="ARBA" id="ARBA00021364"/>
    </source>
</evidence>
<dbReference type="PROSITE" id="PS00181">
    <property type="entry name" value="GLNA_ATP"/>
    <property type="match status" value="1"/>
</dbReference>
<keyword evidence="15" id="KW-0597">Phosphoprotein</keyword>
<comment type="similarity">
    <text evidence="2 16 17">Belongs to the glutamine synthetase family.</text>
</comment>
<accession>A0A1I2T0J4</accession>
<dbReference type="GO" id="GO:0005524">
    <property type="term" value="F:ATP binding"/>
    <property type="evidence" value="ECO:0007669"/>
    <property type="project" value="UniProtKB-KW"/>
</dbReference>
<dbReference type="SUPFAM" id="SSF54368">
    <property type="entry name" value="Glutamine synthetase, N-terminal domain"/>
    <property type="match status" value="1"/>
</dbReference>
<evidence type="ECO:0000313" key="23">
    <source>
        <dbReference type="Proteomes" id="UP000182635"/>
    </source>
</evidence>
<dbReference type="SUPFAM" id="SSF55931">
    <property type="entry name" value="Glutamine synthetase/guanido kinase"/>
    <property type="match status" value="1"/>
</dbReference>
<dbReference type="FunFam" id="3.10.20.70:FF:000005">
    <property type="entry name" value="Glutamine synthetase"/>
    <property type="match status" value="1"/>
</dbReference>
<feature type="binding site" evidence="12">
    <location>
        <position position="308"/>
    </location>
    <ligand>
        <name>L-glutamate</name>
        <dbReference type="ChEBI" id="CHEBI:29985"/>
    </ligand>
</feature>
<dbReference type="NCBIfam" id="TIGR00653">
    <property type="entry name" value="GlnA"/>
    <property type="match status" value="1"/>
</dbReference>
<keyword evidence="10 14" id="KW-0460">Magnesium</keyword>
<name>A0A1I2T0J4_9LACO</name>
<evidence type="ECO:0000256" key="15">
    <source>
        <dbReference type="PIRSR" id="PIRSR604809-50"/>
    </source>
</evidence>
<organism evidence="22 23">
    <name type="scientific">Ligilactobacillus ruminis DSM 20403 = NBRC 102161</name>
    <dbReference type="NCBI Taxonomy" id="1423798"/>
    <lineage>
        <taxon>Bacteria</taxon>
        <taxon>Bacillati</taxon>
        <taxon>Bacillota</taxon>
        <taxon>Bacilli</taxon>
        <taxon>Lactobacillales</taxon>
        <taxon>Lactobacillaceae</taxon>
        <taxon>Ligilactobacillus</taxon>
    </lineage>
</organism>
<dbReference type="InterPro" id="IPR027302">
    <property type="entry name" value="Gln_synth_N_conserv_site"/>
</dbReference>
<evidence type="ECO:0000256" key="5">
    <source>
        <dbReference type="ARBA" id="ARBA00022490"/>
    </source>
</evidence>
<feature type="binding site" evidence="13">
    <location>
        <position position="188"/>
    </location>
    <ligand>
        <name>ATP</name>
        <dbReference type="ChEBI" id="CHEBI:30616"/>
    </ligand>
</feature>
<keyword evidence="6 19" id="KW-0436">Ligase</keyword>
<feature type="modified residue" description="O-AMP-tyrosine" evidence="15">
    <location>
        <position position="377"/>
    </location>
</feature>
<dbReference type="Proteomes" id="UP000182635">
    <property type="component" value="Unassembled WGS sequence"/>
</dbReference>
<evidence type="ECO:0000259" key="21">
    <source>
        <dbReference type="PROSITE" id="PS51987"/>
    </source>
</evidence>
<evidence type="ECO:0000256" key="2">
    <source>
        <dbReference type="ARBA" id="ARBA00009897"/>
    </source>
</evidence>
<gene>
    <name evidence="22" type="ORF">SAMN02910432_01944</name>
</gene>
<comment type="cofactor">
    <cofactor evidence="14">
        <name>Mg(2+)</name>
        <dbReference type="ChEBI" id="CHEBI:18420"/>
    </cofactor>
    <text evidence="14">Binds 2 Mg(2+) ions per subunit.</text>
</comment>
<sequence length="448" mass="50969">MAKPSYTKDDIRRIVKEENVQFLRLMFTDLYGTIKNVEVPISQLDKLLDNKLMFDGSSIDGFVRIEESDMWLYPDLSTWMVFPWDNGHNGKIARVICEVYNADRTPFMGDPRNQLMHILDEMKEMGFTDFNIGPEPEFFLFKIDPETGKPTTHLNDQGSYFDLAPVDLGENCRRDIVLELEKLGFDVEASHHEVAPGQHEVDFKYADALHACDNIQTFKLVVKTVARKHGLHATFMPKPLDRINGSGMHMNMSLFTKDGNAFFDENGEDQLSQNAKYFLGGLLKHARSFTAVTNPTVNSYKRLVPGYEAPVYVAWSGHNRSPLVRVPIARGLSTRLELRSVDPSANPYLAVATILAAGLDGLKNKIEAPKAIDRNIYAMDDDERKANGIVDLPSTLHNALKELTSDEVIKKAMGPHLYSNFVEAKRLEWAAYRQEVSEWERQQYLELY</sequence>
<evidence type="ECO:0000256" key="8">
    <source>
        <dbReference type="ARBA" id="ARBA00022741"/>
    </source>
</evidence>
<dbReference type="Gene3D" id="3.10.20.70">
    <property type="entry name" value="Glutamine synthetase, N-terminal domain"/>
    <property type="match status" value="1"/>
</dbReference>
<evidence type="ECO:0000256" key="19">
    <source>
        <dbReference type="RuleBase" id="RU004356"/>
    </source>
</evidence>
<dbReference type="PROSITE" id="PS00180">
    <property type="entry name" value="GLNA_1"/>
    <property type="match status" value="1"/>
</dbReference>
<evidence type="ECO:0000256" key="10">
    <source>
        <dbReference type="ARBA" id="ARBA00022842"/>
    </source>
</evidence>
<feature type="binding site" evidence="14">
    <location>
        <position position="249"/>
    </location>
    <ligand>
        <name>Mg(2+)</name>
        <dbReference type="ChEBI" id="CHEBI:18420"/>
        <label>1</label>
    </ligand>
</feature>
<dbReference type="GO" id="GO:0005737">
    <property type="term" value="C:cytoplasm"/>
    <property type="evidence" value="ECO:0007669"/>
    <property type="project" value="UniProtKB-SubCell"/>
</dbReference>
<evidence type="ECO:0000313" key="22">
    <source>
        <dbReference type="EMBL" id="SFG58542.1"/>
    </source>
</evidence>
<comment type="subcellular location">
    <subcellularLocation>
        <location evidence="1 18">Cytoplasm</location>
    </subcellularLocation>
</comment>
<dbReference type="PROSITE" id="PS51986">
    <property type="entry name" value="GS_BETA_GRASP"/>
    <property type="match status" value="1"/>
</dbReference>
<dbReference type="EMBL" id="FOPI01000044">
    <property type="protein sequence ID" value="SFG58542.1"/>
    <property type="molecule type" value="Genomic_DNA"/>
</dbReference>
<feature type="binding site" evidence="12">
    <location>
        <position position="302"/>
    </location>
    <ligand>
        <name>L-glutamate</name>
        <dbReference type="ChEBI" id="CHEBI:29985"/>
    </ligand>
</feature>
<keyword evidence="7 14" id="KW-0479">Metal-binding</keyword>
<feature type="binding site" evidence="14">
    <location>
        <position position="337"/>
    </location>
    <ligand>
        <name>Mg(2+)</name>
        <dbReference type="ChEBI" id="CHEBI:18420"/>
        <label>1</label>
    </ligand>
</feature>
<evidence type="ECO:0000256" key="13">
    <source>
        <dbReference type="PIRSR" id="PIRSR604809-2"/>
    </source>
</evidence>
<evidence type="ECO:0000256" key="17">
    <source>
        <dbReference type="RuleBase" id="RU000384"/>
    </source>
</evidence>
<dbReference type="InterPro" id="IPR008146">
    <property type="entry name" value="Gln_synth_cat_dom"/>
</dbReference>
<dbReference type="GO" id="GO:0006542">
    <property type="term" value="P:glutamine biosynthetic process"/>
    <property type="evidence" value="ECO:0007669"/>
    <property type="project" value="InterPro"/>
</dbReference>
<feature type="binding site" evidence="13">
    <location>
        <position position="320"/>
    </location>
    <ligand>
        <name>ATP</name>
        <dbReference type="ChEBI" id="CHEBI:30616"/>
    </ligand>
</feature>
<dbReference type="Gene3D" id="3.30.590.10">
    <property type="entry name" value="Glutamine synthetase/guanido kinase, catalytic domain"/>
    <property type="match status" value="1"/>
</dbReference>
<evidence type="ECO:0000256" key="11">
    <source>
        <dbReference type="ARBA" id="ARBA00049436"/>
    </source>
</evidence>
<feature type="binding site" evidence="14">
    <location>
        <position position="200"/>
    </location>
    <ligand>
        <name>Mg(2+)</name>
        <dbReference type="ChEBI" id="CHEBI:18420"/>
        <label>1</label>
    </ligand>
</feature>
<feature type="binding site" evidence="13">
    <location>
        <begin position="203"/>
        <end position="205"/>
    </location>
    <ligand>
        <name>ATP</name>
        <dbReference type="ChEBI" id="CHEBI:30616"/>
    </ligand>
</feature>
<evidence type="ECO:0000256" key="9">
    <source>
        <dbReference type="ARBA" id="ARBA00022840"/>
    </source>
</evidence>
<evidence type="ECO:0000259" key="20">
    <source>
        <dbReference type="PROSITE" id="PS51986"/>
    </source>
</evidence>
<dbReference type="PROSITE" id="PS00182">
    <property type="entry name" value="GLNA_ADENYLATION"/>
    <property type="match status" value="1"/>
</dbReference>
<dbReference type="SMART" id="SM01230">
    <property type="entry name" value="Gln-synt_C"/>
    <property type="match status" value="1"/>
</dbReference>
<feature type="binding site" evidence="14">
    <location>
        <position position="135"/>
    </location>
    <ligand>
        <name>Mg(2+)</name>
        <dbReference type="ChEBI" id="CHEBI:18420"/>
        <label>2</label>
    </ligand>
</feature>
<dbReference type="EC" id="6.3.1.2" evidence="3 19"/>
<dbReference type="InterPro" id="IPR014746">
    <property type="entry name" value="Gln_synth/guanido_kin_cat_dom"/>
</dbReference>
<dbReference type="InterPro" id="IPR004809">
    <property type="entry name" value="Gln_synth_I"/>
</dbReference>
<keyword evidence="8 13" id="KW-0547">Nucleotide-binding</keyword>
<feature type="domain" description="GS catalytic" evidence="21">
    <location>
        <begin position="111"/>
        <end position="448"/>
    </location>
</feature>
<dbReference type="PROSITE" id="PS51987">
    <property type="entry name" value="GS_CATALYTIC"/>
    <property type="match status" value="1"/>
</dbReference>